<evidence type="ECO:0000313" key="4">
    <source>
        <dbReference type="Proteomes" id="UP000669060"/>
    </source>
</evidence>
<feature type="region of interest" description="Disordered" evidence="1">
    <location>
        <begin position="145"/>
        <end position="165"/>
    </location>
</feature>
<sequence length="165" mass="17632">MSELRRLAHAVAMSFARAVLRRSDDAGQRMQLQVEVLDKELCDGVEYMTHYGLYSRPLPGADFAVAFINGNREQGIAIASADRRYHLTLAEGEIALADDLGNLVKLGRDGVQVQAVQALNISAPTISIDGDVAFTGTITSNGKVLDDRHTHKGVTPGSGSTGVPN</sequence>
<accession>A0ABS3TKD9</accession>
<feature type="domain" description="Bacteriophage Mu Gp45 N-terminal" evidence="2">
    <location>
        <begin position="17"/>
        <end position="84"/>
    </location>
</feature>
<dbReference type="Proteomes" id="UP000669060">
    <property type="component" value="Unassembled WGS sequence"/>
</dbReference>
<dbReference type="EMBL" id="JAELYA010000001">
    <property type="protein sequence ID" value="MBO3274122.1"/>
    <property type="molecule type" value="Genomic_DNA"/>
</dbReference>
<organism evidence="3 4">
    <name type="scientific">Pseudomonas schmalbachii</name>
    <dbReference type="NCBI Taxonomy" id="2816993"/>
    <lineage>
        <taxon>Bacteria</taxon>
        <taxon>Pseudomonadati</taxon>
        <taxon>Pseudomonadota</taxon>
        <taxon>Gammaproteobacteria</taxon>
        <taxon>Pseudomonadales</taxon>
        <taxon>Pseudomonadaceae</taxon>
        <taxon>Pseudomonas</taxon>
    </lineage>
</organism>
<protein>
    <submittedName>
        <fullName evidence="3">Phage baseplate assembly protein</fullName>
    </submittedName>
</protein>
<dbReference type="InterPro" id="IPR014462">
    <property type="entry name" value="Phage_Mu_Gp45"/>
</dbReference>
<evidence type="ECO:0000313" key="3">
    <source>
        <dbReference type="EMBL" id="MBO3274122.1"/>
    </source>
</evidence>
<evidence type="ECO:0000259" key="2">
    <source>
        <dbReference type="Pfam" id="PF06890"/>
    </source>
</evidence>
<evidence type="ECO:0000256" key="1">
    <source>
        <dbReference type="SAM" id="MobiDB-lite"/>
    </source>
</evidence>
<keyword evidence="4" id="KW-1185">Reference proteome</keyword>
<dbReference type="Pfam" id="PF18946">
    <property type="entry name" value="Apex"/>
    <property type="match status" value="1"/>
</dbReference>
<dbReference type="Pfam" id="PF06890">
    <property type="entry name" value="Phage_Mu_Gp45"/>
    <property type="match status" value="1"/>
</dbReference>
<name>A0ABS3TKD9_9PSED</name>
<gene>
    <name evidence="3" type="ORF">JFY56_02670</name>
</gene>
<comment type="caution">
    <text evidence="3">The sequence shown here is derived from an EMBL/GenBank/DDBJ whole genome shotgun (WGS) entry which is preliminary data.</text>
</comment>
<dbReference type="InterPro" id="IPR053861">
    <property type="entry name" value="Phage_Mu_Gp45_N"/>
</dbReference>
<proteinExistence type="predicted"/>
<dbReference type="RefSeq" id="WP_208311921.1">
    <property type="nucleotide sequence ID" value="NZ_JAELYA010000001.1"/>
</dbReference>
<dbReference type="InterPro" id="IPR044033">
    <property type="entry name" value="GpV-like_apex"/>
</dbReference>
<dbReference type="PIRSF" id="PIRSF012337">
    <property type="entry name" value="gp45"/>
    <property type="match status" value="1"/>
</dbReference>
<reference evidence="3 4" key="1">
    <citation type="submission" date="2020-12" db="EMBL/GenBank/DDBJ databases">
        <title>Pseudomonas schmalbachii sp. nov. isolated from millipede gut.</title>
        <authorList>
            <person name="Shelomi M."/>
        </authorList>
    </citation>
    <scope>NUCLEOTIDE SEQUENCE [LARGE SCALE GENOMIC DNA]</scope>
    <source>
        <strain evidence="3 4">Milli4</strain>
    </source>
</reference>